<reference evidence="1" key="1">
    <citation type="submission" date="2024-05" db="EMBL/GenBank/DDBJ databases">
        <title>30 novel species of actinomycetes from the DSMZ collection.</title>
        <authorList>
            <person name="Nouioui I."/>
        </authorList>
    </citation>
    <scope>NUCLEOTIDE SEQUENCE</scope>
    <source>
        <strain evidence="1">DSM 41529</strain>
    </source>
</reference>
<evidence type="ECO:0000313" key="2">
    <source>
        <dbReference type="Proteomes" id="UP001180754"/>
    </source>
</evidence>
<keyword evidence="2" id="KW-1185">Reference proteome</keyword>
<dbReference type="Proteomes" id="UP001180754">
    <property type="component" value="Unassembled WGS sequence"/>
</dbReference>
<dbReference type="EMBL" id="JAVRFD010000014">
    <property type="protein sequence ID" value="MDT0546504.1"/>
    <property type="molecule type" value="Genomic_DNA"/>
</dbReference>
<feature type="non-terminal residue" evidence="1">
    <location>
        <position position="100"/>
    </location>
</feature>
<evidence type="ECO:0000313" key="1">
    <source>
        <dbReference type="EMBL" id="MDT0546504.1"/>
    </source>
</evidence>
<accession>A0ABU2XKP8</accession>
<sequence>MSERDPVHPWTGELSPADLERLGAEPLRRSDPVAIGPYRVLARLGGGGMGRLYLGREAGAEGEAWGSRAALGYLHLSSKDVKVRLRLADVGGPSAGLLFS</sequence>
<protein>
    <recommendedName>
        <fullName evidence="3">Protein kinase domain-containing protein</fullName>
    </recommendedName>
</protein>
<comment type="caution">
    <text evidence="1">The sequence shown here is derived from an EMBL/GenBank/DDBJ whole genome shotgun (WGS) entry which is preliminary data.</text>
</comment>
<evidence type="ECO:0008006" key="3">
    <source>
        <dbReference type="Google" id="ProtNLM"/>
    </source>
</evidence>
<organism evidence="1 2">
    <name type="scientific">Streptomyces lonegramiae</name>
    <dbReference type="NCBI Taxonomy" id="3075524"/>
    <lineage>
        <taxon>Bacteria</taxon>
        <taxon>Bacillati</taxon>
        <taxon>Actinomycetota</taxon>
        <taxon>Actinomycetes</taxon>
        <taxon>Kitasatosporales</taxon>
        <taxon>Streptomycetaceae</taxon>
        <taxon>Streptomyces</taxon>
    </lineage>
</organism>
<proteinExistence type="predicted"/>
<name>A0ABU2XKP8_9ACTN</name>
<gene>
    <name evidence="1" type="ORF">RND15_27895</name>
</gene>